<evidence type="ECO:0000256" key="1">
    <source>
        <dbReference type="SAM" id="MobiDB-lite"/>
    </source>
</evidence>
<evidence type="ECO:0000313" key="3">
    <source>
        <dbReference type="Proteomes" id="UP001497516"/>
    </source>
</evidence>
<proteinExistence type="predicted"/>
<gene>
    <name evidence="2" type="ORF">LTRI10_LOCUS28680</name>
</gene>
<protein>
    <submittedName>
        <fullName evidence="2">Uncharacterized protein</fullName>
    </submittedName>
</protein>
<evidence type="ECO:0000313" key="2">
    <source>
        <dbReference type="EMBL" id="CAL1387714.1"/>
    </source>
</evidence>
<reference evidence="2 3" key="1">
    <citation type="submission" date="2024-04" db="EMBL/GenBank/DDBJ databases">
        <authorList>
            <person name="Fracassetti M."/>
        </authorList>
    </citation>
    <scope>NUCLEOTIDE SEQUENCE [LARGE SCALE GENOMIC DNA]</scope>
</reference>
<dbReference type="EMBL" id="OZ034818">
    <property type="protein sequence ID" value="CAL1387714.1"/>
    <property type="molecule type" value="Genomic_DNA"/>
</dbReference>
<dbReference type="AlphaFoldDB" id="A0AAV2EPJ0"/>
<keyword evidence="3" id="KW-1185">Reference proteome</keyword>
<feature type="compositionally biased region" description="Basic and acidic residues" evidence="1">
    <location>
        <begin position="70"/>
        <end position="91"/>
    </location>
</feature>
<accession>A0AAV2EPJ0</accession>
<dbReference type="Proteomes" id="UP001497516">
    <property type="component" value="Chromosome 5"/>
</dbReference>
<sequence>MRSDCSASVYHTQRLSAPLDSGMVIDAASNLAVVDETSNGNSTQTETSPLPGHYHIFLLLRLRTTTAMDETTRKTDRNRAKSRGDGDDRRMRWGKQSGAAAMAVWGWSVGMVI</sequence>
<name>A0AAV2EPJ0_9ROSI</name>
<organism evidence="2 3">
    <name type="scientific">Linum trigynum</name>
    <dbReference type="NCBI Taxonomy" id="586398"/>
    <lineage>
        <taxon>Eukaryota</taxon>
        <taxon>Viridiplantae</taxon>
        <taxon>Streptophyta</taxon>
        <taxon>Embryophyta</taxon>
        <taxon>Tracheophyta</taxon>
        <taxon>Spermatophyta</taxon>
        <taxon>Magnoliopsida</taxon>
        <taxon>eudicotyledons</taxon>
        <taxon>Gunneridae</taxon>
        <taxon>Pentapetalae</taxon>
        <taxon>rosids</taxon>
        <taxon>fabids</taxon>
        <taxon>Malpighiales</taxon>
        <taxon>Linaceae</taxon>
        <taxon>Linum</taxon>
    </lineage>
</organism>
<feature type="region of interest" description="Disordered" evidence="1">
    <location>
        <begin position="68"/>
        <end position="93"/>
    </location>
</feature>